<accession>A0A2J7ZUC0</accession>
<dbReference type="OrthoDB" id="191139at2759"/>
<dbReference type="InterPro" id="IPR039305">
    <property type="entry name" value="PILS2/6"/>
</dbReference>
<dbReference type="Proteomes" id="UP000236333">
    <property type="component" value="Unassembled WGS sequence"/>
</dbReference>
<gene>
    <name evidence="6" type="ORF">TSOC_010037</name>
</gene>
<dbReference type="Pfam" id="PF03547">
    <property type="entry name" value="Mem_trans"/>
    <property type="match status" value="1"/>
</dbReference>
<keyword evidence="3 5" id="KW-1133">Transmembrane helix</keyword>
<feature type="transmembrane region" description="Helical" evidence="5">
    <location>
        <begin position="30"/>
        <end position="50"/>
    </location>
</feature>
<dbReference type="GO" id="GO:0016020">
    <property type="term" value="C:membrane"/>
    <property type="evidence" value="ECO:0007669"/>
    <property type="project" value="UniProtKB-SubCell"/>
</dbReference>
<dbReference type="PANTHER" id="PTHR31419:SF1">
    <property type="entry name" value="PROTEIN PIN-LIKES 6"/>
    <property type="match status" value="1"/>
</dbReference>
<dbReference type="AlphaFoldDB" id="A0A2J7ZUC0"/>
<feature type="transmembrane region" description="Helical" evidence="5">
    <location>
        <begin position="56"/>
        <end position="79"/>
    </location>
</feature>
<dbReference type="InterPro" id="IPR004776">
    <property type="entry name" value="Mem_transp_PIN-like"/>
</dbReference>
<name>A0A2J7ZUC0_9CHLO</name>
<comment type="caution">
    <text evidence="6">The sequence shown here is derived from an EMBL/GenBank/DDBJ whole genome shotgun (WGS) entry which is preliminary data.</text>
</comment>
<protein>
    <submittedName>
        <fullName evidence="6">Uncharacterized protein</fullName>
    </submittedName>
</protein>
<comment type="subcellular location">
    <subcellularLocation>
        <location evidence="1">Membrane</location>
        <topology evidence="1">Multi-pass membrane protein</topology>
    </subcellularLocation>
</comment>
<feature type="transmembrane region" description="Helical" evidence="5">
    <location>
        <begin position="91"/>
        <end position="113"/>
    </location>
</feature>
<dbReference type="PANTHER" id="PTHR31419">
    <property type="entry name" value="PROTEIN PIN-LIKES 2"/>
    <property type="match status" value="1"/>
</dbReference>
<dbReference type="GO" id="GO:0080162">
    <property type="term" value="P:endoplasmic reticulum to cytosol auxin transport"/>
    <property type="evidence" value="ECO:0007669"/>
    <property type="project" value="InterPro"/>
</dbReference>
<dbReference type="EMBL" id="PGGS01000452">
    <property type="protein sequence ID" value="PNH03864.1"/>
    <property type="molecule type" value="Genomic_DNA"/>
</dbReference>
<organism evidence="6 7">
    <name type="scientific">Tetrabaena socialis</name>
    <dbReference type="NCBI Taxonomy" id="47790"/>
    <lineage>
        <taxon>Eukaryota</taxon>
        <taxon>Viridiplantae</taxon>
        <taxon>Chlorophyta</taxon>
        <taxon>core chlorophytes</taxon>
        <taxon>Chlorophyceae</taxon>
        <taxon>CS clade</taxon>
        <taxon>Chlamydomonadales</taxon>
        <taxon>Tetrabaenaceae</taxon>
        <taxon>Tetrabaena</taxon>
    </lineage>
</organism>
<evidence type="ECO:0000313" key="7">
    <source>
        <dbReference type="Proteomes" id="UP000236333"/>
    </source>
</evidence>
<sequence length="119" mass="12951">SGGHTHSAPASPGAARVPLRLTALVTATRLALLPLFGLAMVMGAYALRLFEAPDPIYLLVLLIHNTAPTAVLVHTMASVQRNRPEEVSSILFWGYMVGVLAIPLWLTLFLYVVQQQYRG</sequence>
<evidence type="ECO:0000256" key="3">
    <source>
        <dbReference type="ARBA" id="ARBA00022989"/>
    </source>
</evidence>
<keyword evidence="7" id="KW-1185">Reference proteome</keyword>
<evidence type="ECO:0000256" key="4">
    <source>
        <dbReference type="ARBA" id="ARBA00023136"/>
    </source>
</evidence>
<reference evidence="6 7" key="1">
    <citation type="journal article" date="2017" name="Mol. Biol. Evol.">
        <title>The 4-celled Tetrabaena socialis nuclear genome reveals the essential components for genetic control of cell number at the origin of multicellularity in the volvocine lineage.</title>
        <authorList>
            <person name="Featherston J."/>
            <person name="Arakaki Y."/>
            <person name="Hanschen E.R."/>
            <person name="Ferris P.J."/>
            <person name="Michod R.E."/>
            <person name="Olson B.J.S.C."/>
            <person name="Nozaki H."/>
            <person name="Durand P.M."/>
        </authorList>
    </citation>
    <scope>NUCLEOTIDE SEQUENCE [LARGE SCALE GENOMIC DNA]</scope>
    <source>
        <strain evidence="6 7">NIES-571</strain>
    </source>
</reference>
<feature type="non-terminal residue" evidence="6">
    <location>
        <position position="119"/>
    </location>
</feature>
<evidence type="ECO:0000313" key="6">
    <source>
        <dbReference type="EMBL" id="PNH03864.1"/>
    </source>
</evidence>
<feature type="non-terminal residue" evidence="6">
    <location>
        <position position="1"/>
    </location>
</feature>
<proteinExistence type="predicted"/>
<keyword evidence="4 5" id="KW-0472">Membrane</keyword>
<keyword evidence="2 5" id="KW-0812">Transmembrane</keyword>
<evidence type="ECO:0000256" key="5">
    <source>
        <dbReference type="SAM" id="Phobius"/>
    </source>
</evidence>
<evidence type="ECO:0000256" key="2">
    <source>
        <dbReference type="ARBA" id="ARBA00022692"/>
    </source>
</evidence>
<evidence type="ECO:0000256" key="1">
    <source>
        <dbReference type="ARBA" id="ARBA00004141"/>
    </source>
</evidence>